<accession>A0A7D9L1A9</accession>
<protein>
    <submittedName>
        <fullName evidence="1">Uncharacterized protein</fullName>
    </submittedName>
</protein>
<keyword evidence="2" id="KW-1185">Reference proteome</keyword>
<dbReference type="Proteomes" id="UP001152795">
    <property type="component" value="Unassembled WGS sequence"/>
</dbReference>
<name>A0A7D9L1A9_PARCT</name>
<dbReference type="EMBL" id="CACRXK020012507">
    <property type="protein sequence ID" value="CAB4023449.1"/>
    <property type="molecule type" value="Genomic_DNA"/>
</dbReference>
<comment type="caution">
    <text evidence="1">The sequence shown here is derived from an EMBL/GenBank/DDBJ whole genome shotgun (WGS) entry which is preliminary data.</text>
</comment>
<feature type="non-terminal residue" evidence="1">
    <location>
        <position position="60"/>
    </location>
</feature>
<organism evidence="1 2">
    <name type="scientific">Paramuricea clavata</name>
    <name type="common">Red gorgonian</name>
    <name type="synonym">Violescent sea-whip</name>
    <dbReference type="NCBI Taxonomy" id="317549"/>
    <lineage>
        <taxon>Eukaryota</taxon>
        <taxon>Metazoa</taxon>
        <taxon>Cnidaria</taxon>
        <taxon>Anthozoa</taxon>
        <taxon>Octocorallia</taxon>
        <taxon>Malacalcyonacea</taxon>
        <taxon>Plexauridae</taxon>
        <taxon>Paramuricea</taxon>
    </lineage>
</organism>
<evidence type="ECO:0000313" key="1">
    <source>
        <dbReference type="EMBL" id="CAB4023449.1"/>
    </source>
</evidence>
<evidence type="ECO:0000313" key="2">
    <source>
        <dbReference type="Proteomes" id="UP001152795"/>
    </source>
</evidence>
<gene>
    <name evidence="1" type="ORF">PACLA_8A067954</name>
</gene>
<reference evidence="1" key="1">
    <citation type="submission" date="2020-04" db="EMBL/GenBank/DDBJ databases">
        <authorList>
            <person name="Alioto T."/>
            <person name="Alioto T."/>
            <person name="Gomez Garrido J."/>
        </authorList>
    </citation>
    <scope>NUCLEOTIDE SEQUENCE</scope>
    <source>
        <strain evidence="1">A484AB</strain>
    </source>
</reference>
<sequence length="60" mass="6632">MRGIEVACRGTNLAFPRTNHLRVRDLCDSTCGSIAKDMEIAIPFVHWGCRVGAGNMELLQ</sequence>
<proteinExistence type="predicted"/>
<dbReference type="AlphaFoldDB" id="A0A7D9L1A9"/>